<accession>A0A4Y2JMI7</accession>
<evidence type="ECO:0000313" key="1">
    <source>
        <dbReference type="EMBL" id="GBM91174.1"/>
    </source>
</evidence>
<reference evidence="1 2" key="1">
    <citation type="journal article" date="2019" name="Sci. Rep.">
        <title>Orb-weaving spider Araneus ventricosus genome elucidates the spidroin gene catalogue.</title>
        <authorList>
            <person name="Kono N."/>
            <person name="Nakamura H."/>
            <person name="Ohtoshi R."/>
            <person name="Moran D.A.P."/>
            <person name="Shinohara A."/>
            <person name="Yoshida Y."/>
            <person name="Fujiwara M."/>
            <person name="Mori M."/>
            <person name="Tomita M."/>
            <person name="Arakawa K."/>
        </authorList>
    </citation>
    <scope>NUCLEOTIDE SEQUENCE [LARGE SCALE GENOMIC DNA]</scope>
</reference>
<name>A0A4Y2JMI7_ARAVE</name>
<protein>
    <submittedName>
        <fullName evidence="1">Uncharacterized protein</fullName>
    </submittedName>
</protein>
<evidence type="ECO:0000313" key="2">
    <source>
        <dbReference type="Proteomes" id="UP000499080"/>
    </source>
</evidence>
<sequence length="87" mass="9955">MNPELRERKTRTAESFAPPRIEISRIEQLGALSRKKKATLSPIEIRTQRAAPGAALAWSDFHIWPFFRLLSVVHSLSSFLNQIPEEL</sequence>
<keyword evidence="2" id="KW-1185">Reference proteome</keyword>
<dbReference type="AlphaFoldDB" id="A0A4Y2JMI7"/>
<dbReference type="EMBL" id="BGPR01003680">
    <property type="protein sequence ID" value="GBM91174.1"/>
    <property type="molecule type" value="Genomic_DNA"/>
</dbReference>
<dbReference type="Proteomes" id="UP000499080">
    <property type="component" value="Unassembled WGS sequence"/>
</dbReference>
<proteinExistence type="predicted"/>
<organism evidence="1 2">
    <name type="scientific">Araneus ventricosus</name>
    <name type="common">Orbweaver spider</name>
    <name type="synonym">Epeira ventricosa</name>
    <dbReference type="NCBI Taxonomy" id="182803"/>
    <lineage>
        <taxon>Eukaryota</taxon>
        <taxon>Metazoa</taxon>
        <taxon>Ecdysozoa</taxon>
        <taxon>Arthropoda</taxon>
        <taxon>Chelicerata</taxon>
        <taxon>Arachnida</taxon>
        <taxon>Araneae</taxon>
        <taxon>Araneomorphae</taxon>
        <taxon>Entelegynae</taxon>
        <taxon>Araneoidea</taxon>
        <taxon>Araneidae</taxon>
        <taxon>Araneus</taxon>
    </lineage>
</organism>
<comment type="caution">
    <text evidence="1">The sequence shown here is derived from an EMBL/GenBank/DDBJ whole genome shotgun (WGS) entry which is preliminary data.</text>
</comment>
<gene>
    <name evidence="1" type="ORF">AVEN_192303_1</name>
</gene>